<evidence type="ECO:0000256" key="1">
    <source>
        <dbReference type="ARBA" id="ARBA00004141"/>
    </source>
</evidence>
<organism evidence="10 11">
    <name type="scientific">Bursaphelenchus okinawaensis</name>
    <dbReference type="NCBI Taxonomy" id="465554"/>
    <lineage>
        <taxon>Eukaryota</taxon>
        <taxon>Metazoa</taxon>
        <taxon>Ecdysozoa</taxon>
        <taxon>Nematoda</taxon>
        <taxon>Chromadorea</taxon>
        <taxon>Rhabditida</taxon>
        <taxon>Tylenchina</taxon>
        <taxon>Tylenchomorpha</taxon>
        <taxon>Aphelenchoidea</taxon>
        <taxon>Aphelenchoididae</taxon>
        <taxon>Bursaphelenchus</taxon>
    </lineage>
</organism>
<dbReference type="InterPro" id="IPR009262">
    <property type="entry name" value="SLC35_F1/F2/F6"/>
</dbReference>
<dbReference type="EMBL" id="CAJFCW020000001">
    <property type="protein sequence ID" value="CAG9086376.1"/>
    <property type="molecule type" value="Genomic_DNA"/>
</dbReference>
<sequence length="446" mass="49483">MSSEPIRPHSSQTPPSYDAIATSTPKTSVSRRYSTLPNNRHAHVQIQHPAMNNEDTRRSVMFRNSMVWEGNDNTVRPLLPAVITPVPLETPGGYFVSDAPAIIVPPRSMTQQADRQDDVDQEEGCKLTCCQSPTSQRTFQGLLLGQLLSLCLCGTGVSSELLAKRGFNAPAAQAFFNYFFLFFVYGLILLLRPGDRNISKVLIKRGWKYFLLAIIDVEANYMIVYAYQYTNLTSIQILDCSTIPVVMILSWLFLSVRYLFIHLIGVSVCLAGIALIIFADSKSGRGADGGTDQLYGDVLCLGAAVLYAAANVTEEFLVKQYDRFEYLGVVGLFGCLISSIQLVVLERNNLANFNWSWEALGYMALFTLCMFTFYSLVSVVMQKSSALMFNLSVLTADFYTLLAGIFVFSYTFDVLYLMSFVVVIIGSLIFAVKKTEVKSQGQAGEA</sequence>
<dbReference type="PANTHER" id="PTHR14233:SF4">
    <property type="entry name" value="SOLUTE CARRIER FAMILY 35 MEMBER F2"/>
    <property type="match status" value="1"/>
</dbReference>
<feature type="transmembrane region" description="Helical" evidence="9">
    <location>
        <begin position="324"/>
        <end position="344"/>
    </location>
</feature>
<keyword evidence="3" id="KW-0813">Transport</keyword>
<evidence type="ECO:0000256" key="3">
    <source>
        <dbReference type="ARBA" id="ARBA00022448"/>
    </source>
</evidence>
<dbReference type="GO" id="GO:0016020">
    <property type="term" value="C:membrane"/>
    <property type="evidence" value="ECO:0007669"/>
    <property type="project" value="UniProtKB-SubCell"/>
</dbReference>
<evidence type="ECO:0000256" key="6">
    <source>
        <dbReference type="ARBA" id="ARBA00023136"/>
    </source>
</evidence>
<feature type="transmembrane region" description="Helical" evidence="9">
    <location>
        <begin position="359"/>
        <end position="380"/>
    </location>
</feature>
<comment type="caution">
    <text evidence="10">The sequence shown here is derived from an EMBL/GenBank/DDBJ whole genome shotgun (WGS) entry which is preliminary data.</text>
</comment>
<feature type="transmembrane region" description="Helical" evidence="9">
    <location>
        <begin position="259"/>
        <end position="279"/>
    </location>
</feature>
<feature type="transmembrane region" description="Helical" evidence="9">
    <location>
        <begin position="294"/>
        <end position="312"/>
    </location>
</feature>
<feature type="transmembrane region" description="Helical" evidence="9">
    <location>
        <begin position="387"/>
        <end position="408"/>
    </location>
</feature>
<comment type="subcellular location">
    <subcellularLocation>
        <location evidence="1">Membrane</location>
        <topology evidence="1">Multi-pass membrane protein</topology>
    </subcellularLocation>
</comment>
<feature type="region of interest" description="Disordered" evidence="8">
    <location>
        <begin position="1"/>
        <end position="32"/>
    </location>
</feature>
<dbReference type="EMBL" id="CAJFDH010000001">
    <property type="protein sequence ID" value="CAD5207657.1"/>
    <property type="molecule type" value="Genomic_DNA"/>
</dbReference>
<dbReference type="Proteomes" id="UP000783686">
    <property type="component" value="Unassembled WGS sequence"/>
</dbReference>
<comment type="similarity">
    <text evidence="2">Belongs to the SLC35F solute transporter family.</text>
</comment>
<dbReference type="InterPro" id="IPR037185">
    <property type="entry name" value="EmrE-like"/>
</dbReference>
<evidence type="ECO:0000256" key="5">
    <source>
        <dbReference type="ARBA" id="ARBA00022989"/>
    </source>
</evidence>
<dbReference type="OrthoDB" id="429955at2759"/>
<evidence type="ECO:0000313" key="11">
    <source>
        <dbReference type="Proteomes" id="UP000614601"/>
    </source>
</evidence>
<evidence type="ECO:0000313" key="10">
    <source>
        <dbReference type="EMBL" id="CAD5207657.1"/>
    </source>
</evidence>
<feature type="transmembrane region" description="Helical" evidence="9">
    <location>
        <begin position="206"/>
        <end position="227"/>
    </location>
</feature>
<evidence type="ECO:0000256" key="4">
    <source>
        <dbReference type="ARBA" id="ARBA00022692"/>
    </source>
</evidence>
<dbReference type="PANTHER" id="PTHR14233">
    <property type="entry name" value="DUF914-RELATED"/>
    <property type="match status" value="1"/>
</dbReference>
<dbReference type="AlphaFoldDB" id="A0A811JWN1"/>
<dbReference type="Proteomes" id="UP000614601">
    <property type="component" value="Unassembled WGS sequence"/>
</dbReference>
<dbReference type="Pfam" id="PF06027">
    <property type="entry name" value="SLC35F"/>
    <property type="match status" value="1"/>
</dbReference>
<dbReference type="SUPFAM" id="SSF103481">
    <property type="entry name" value="Multidrug resistance efflux transporter EmrE"/>
    <property type="match status" value="1"/>
</dbReference>
<comment type="function">
    <text evidence="7">Putative solute transporter.</text>
</comment>
<dbReference type="InterPro" id="IPR052221">
    <property type="entry name" value="SLC35F_Transporter"/>
</dbReference>
<feature type="transmembrane region" description="Helical" evidence="9">
    <location>
        <begin position="175"/>
        <end position="194"/>
    </location>
</feature>
<gene>
    <name evidence="10" type="ORF">BOKJ2_LOCUS2307</name>
</gene>
<protein>
    <recommendedName>
        <fullName evidence="12">EamA domain-containing protein</fullName>
    </recommendedName>
</protein>
<keyword evidence="6 9" id="KW-0472">Membrane</keyword>
<keyword evidence="11" id="KW-1185">Reference proteome</keyword>
<reference evidence="10" key="1">
    <citation type="submission" date="2020-09" db="EMBL/GenBank/DDBJ databases">
        <authorList>
            <person name="Kikuchi T."/>
        </authorList>
    </citation>
    <scope>NUCLEOTIDE SEQUENCE</scope>
    <source>
        <strain evidence="10">SH1</strain>
    </source>
</reference>
<keyword evidence="4 9" id="KW-0812">Transmembrane</keyword>
<keyword evidence="5 9" id="KW-1133">Transmembrane helix</keyword>
<proteinExistence type="inferred from homology"/>
<name>A0A811JWN1_9BILA</name>
<feature type="transmembrane region" description="Helical" evidence="9">
    <location>
        <begin position="233"/>
        <end position="254"/>
    </location>
</feature>
<accession>A0A811JWN1</accession>
<evidence type="ECO:0000256" key="7">
    <source>
        <dbReference type="ARBA" id="ARBA00037727"/>
    </source>
</evidence>
<evidence type="ECO:0000256" key="9">
    <source>
        <dbReference type="SAM" id="Phobius"/>
    </source>
</evidence>
<evidence type="ECO:0000256" key="2">
    <source>
        <dbReference type="ARBA" id="ARBA00007863"/>
    </source>
</evidence>
<dbReference type="GO" id="GO:0022857">
    <property type="term" value="F:transmembrane transporter activity"/>
    <property type="evidence" value="ECO:0007669"/>
    <property type="project" value="InterPro"/>
</dbReference>
<evidence type="ECO:0000256" key="8">
    <source>
        <dbReference type="SAM" id="MobiDB-lite"/>
    </source>
</evidence>
<feature type="transmembrane region" description="Helical" evidence="9">
    <location>
        <begin position="414"/>
        <end position="432"/>
    </location>
</feature>
<evidence type="ECO:0008006" key="12">
    <source>
        <dbReference type="Google" id="ProtNLM"/>
    </source>
</evidence>